<evidence type="ECO:0000256" key="4">
    <source>
        <dbReference type="ARBA" id="ARBA00023163"/>
    </source>
</evidence>
<dbReference type="PANTHER" id="PTHR46796:SF2">
    <property type="entry name" value="TRANSCRIPTIONAL REGULATORY PROTEIN"/>
    <property type="match status" value="1"/>
</dbReference>
<evidence type="ECO:0000313" key="6">
    <source>
        <dbReference type="EMBL" id="SDH48978.1"/>
    </source>
</evidence>
<name>A0A1G8CU56_9VIBR</name>
<dbReference type="InterPro" id="IPR050204">
    <property type="entry name" value="AraC_XylS_family_regulators"/>
</dbReference>
<dbReference type="Pfam" id="PF02311">
    <property type="entry name" value="AraC_binding"/>
    <property type="match status" value="1"/>
</dbReference>
<dbReference type="GO" id="GO:0003700">
    <property type="term" value="F:DNA-binding transcription factor activity"/>
    <property type="evidence" value="ECO:0007669"/>
    <property type="project" value="InterPro"/>
</dbReference>
<dbReference type="Gene3D" id="1.10.10.60">
    <property type="entry name" value="Homeodomain-like"/>
    <property type="match status" value="2"/>
</dbReference>
<dbReference type="AlphaFoldDB" id="A0A1G8CU56"/>
<accession>A0A1G8CU56</accession>
<dbReference type="InterPro" id="IPR003313">
    <property type="entry name" value="AraC-bd"/>
</dbReference>
<keyword evidence="3" id="KW-0010">Activator</keyword>
<dbReference type="PROSITE" id="PS01124">
    <property type="entry name" value="HTH_ARAC_FAMILY_2"/>
    <property type="match status" value="1"/>
</dbReference>
<evidence type="ECO:0000256" key="2">
    <source>
        <dbReference type="ARBA" id="ARBA00023125"/>
    </source>
</evidence>
<keyword evidence="2 6" id="KW-0238">DNA-binding</keyword>
<dbReference type="SUPFAM" id="SSF51215">
    <property type="entry name" value="Regulatory protein AraC"/>
    <property type="match status" value="1"/>
</dbReference>
<dbReference type="InterPro" id="IPR018060">
    <property type="entry name" value="HTH_AraC"/>
</dbReference>
<dbReference type="PANTHER" id="PTHR46796">
    <property type="entry name" value="HTH-TYPE TRANSCRIPTIONAL ACTIVATOR RHAS-RELATED"/>
    <property type="match status" value="1"/>
</dbReference>
<reference evidence="6 7" key="1">
    <citation type="submission" date="2016-10" db="EMBL/GenBank/DDBJ databases">
        <authorList>
            <person name="de Groot N.N."/>
        </authorList>
    </citation>
    <scope>NUCLEOTIDE SEQUENCE [LARGE SCALE GENOMIC DNA]</scope>
    <source>
        <strain evidence="6 7">CGMCC 1.10228</strain>
    </source>
</reference>
<dbReference type="RefSeq" id="WP_093275343.1">
    <property type="nucleotide sequence ID" value="NZ_FNDD01000017.1"/>
</dbReference>
<dbReference type="SUPFAM" id="SSF46689">
    <property type="entry name" value="Homeodomain-like"/>
    <property type="match status" value="2"/>
</dbReference>
<proteinExistence type="predicted"/>
<evidence type="ECO:0000256" key="3">
    <source>
        <dbReference type="ARBA" id="ARBA00023159"/>
    </source>
</evidence>
<keyword evidence="7" id="KW-1185">Reference proteome</keyword>
<dbReference type="InterPro" id="IPR018062">
    <property type="entry name" value="HTH_AraC-typ_CS"/>
</dbReference>
<organism evidence="6 7">
    <name type="scientific">Vibrio xiamenensis</name>
    <dbReference type="NCBI Taxonomy" id="861298"/>
    <lineage>
        <taxon>Bacteria</taxon>
        <taxon>Pseudomonadati</taxon>
        <taxon>Pseudomonadota</taxon>
        <taxon>Gammaproteobacteria</taxon>
        <taxon>Vibrionales</taxon>
        <taxon>Vibrionaceae</taxon>
        <taxon>Vibrio</taxon>
    </lineage>
</organism>
<dbReference type="PROSITE" id="PS00041">
    <property type="entry name" value="HTH_ARAC_FAMILY_1"/>
    <property type="match status" value="1"/>
</dbReference>
<keyword evidence="4" id="KW-0804">Transcription</keyword>
<dbReference type="STRING" id="861298.SAMN04488136_11772"/>
<protein>
    <submittedName>
        <fullName evidence="6">AraC-type DNA-binding protein</fullName>
    </submittedName>
</protein>
<evidence type="ECO:0000259" key="5">
    <source>
        <dbReference type="PROSITE" id="PS01124"/>
    </source>
</evidence>
<dbReference type="GO" id="GO:0043565">
    <property type="term" value="F:sequence-specific DNA binding"/>
    <property type="evidence" value="ECO:0007669"/>
    <property type="project" value="InterPro"/>
</dbReference>
<evidence type="ECO:0000313" key="7">
    <source>
        <dbReference type="Proteomes" id="UP000198854"/>
    </source>
</evidence>
<sequence>MTVRNINQSFWSSKQLPYLTVRSTFHSRQSYKQHSHSELSLGLIMQGTTCLSMDGETLILNQASGVFIQPHKVHACNPVRNHPRSYLMLYLDNQWCCDILSALYGYSVDKFVCDIRLVSASKTLALSVLLNELIENERPEQALKVESLLFELICGHCSPQRVEASDTLCATLKKRLLADITNPPSLKDLALELDRSQEGLIRHFKQHFGITPKAFVNNHRIEKAKLLLKSGINIVDVAIEVGFSDQSQLHRAFVNYAACTPRQYQHLTSIFDNNF</sequence>
<dbReference type="Proteomes" id="UP000198854">
    <property type="component" value="Unassembled WGS sequence"/>
</dbReference>
<dbReference type="InterPro" id="IPR009057">
    <property type="entry name" value="Homeodomain-like_sf"/>
</dbReference>
<dbReference type="Pfam" id="PF12833">
    <property type="entry name" value="HTH_18"/>
    <property type="match status" value="1"/>
</dbReference>
<dbReference type="EMBL" id="FNDD01000017">
    <property type="protein sequence ID" value="SDH48978.1"/>
    <property type="molecule type" value="Genomic_DNA"/>
</dbReference>
<evidence type="ECO:0000256" key="1">
    <source>
        <dbReference type="ARBA" id="ARBA00023015"/>
    </source>
</evidence>
<keyword evidence="1" id="KW-0805">Transcription regulation</keyword>
<dbReference type="InterPro" id="IPR037923">
    <property type="entry name" value="HTH-like"/>
</dbReference>
<feature type="domain" description="HTH araC/xylS-type" evidence="5">
    <location>
        <begin position="170"/>
        <end position="267"/>
    </location>
</feature>
<dbReference type="SMART" id="SM00342">
    <property type="entry name" value="HTH_ARAC"/>
    <property type="match status" value="1"/>
</dbReference>
<gene>
    <name evidence="6" type="ORF">SAMN04488136_11772</name>
</gene>
<dbReference type="OrthoDB" id="9809338at2"/>